<feature type="non-terminal residue" evidence="1">
    <location>
        <position position="75"/>
    </location>
</feature>
<accession>A0A367JE92</accession>
<dbReference type="EMBL" id="PJQM01003556">
    <property type="protein sequence ID" value="RCH88258.1"/>
    <property type="molecule type" value="Genomic_DNA"/>
</dbReference>
<keyword evidence="2" id="KW-1185">Reference proteome</keyword>
<name>A0A367JE92_RHIST</name>
<dbReference type="AlphaFoldDB" id="A0A367JE92"/>
<dbReference type="Proteomes" id="UP000253551">
    <property type="component" value="Unassembled WGS sequence"/>
</dbReference>
<organism evidence="1 2">
    <name type="scientific">Rhizopus stolonifer</name>
    <name type="common">Rhizopus nigricans</name>
    <dbReference type="NCBI Taxonomy" id="4846"/>
    <lineage>
        <taxon>Eukaryota</taxon>
        <taxon>Fungi</taxon>
        <taxon>Fungi incertae sedis</taxon>
        <taxon>Mucoromycota</taxon>
        <taxon>Mucoromycotina</taxon>
        <taxon>Mucoromycetes</taxon>
        <taxon>Mucorales</taxon>
        <taxon>Mucorineae</taxon>
        <taxon>Rhizopodaceae</taxon>
        <taxon>Rhizopus</taxon>
    </lineage>
</organism>
<sequence length="75" mass="8519">MSKANSDIDPLHKEVICPVLLQLAENTVEIPLQNVIDQLADYIVEETDQSATFDKVKSLWMKRFSQSAKLMDIVL</sequence>
<protein>
    <submittedName>
        <fullName evidence="1">Uncharacterized protein</fullName>
    </submittedName>
</protein>
<dbReference type="OrthoDB" id="10457111at2759"/>
<evidence type="ECO:0000313" key="2">
    <source>
        <dbReference type="Proteomes" id="UP000253551"/>
    </source>
</evidence>
<proteinExistence type="predicted"/>
<gene>
    <name evidence="1" type="ORF">CU098_010088</name>
</gene>
<reference evidence="1 2" key="1">
    <citation type="journal article" date="2018" name="G3 (Bethesda)">
        <title>Phylogenetic and Phylogenomic Definition of Rhizopus Species.</title>
        <authorList>
            <person name="Gryganskyi A.P."/>
            <person name="Golan J."/>
            <person name="Dolatabadi S."/>
            <person name="Mondo S."/>
            <person name="Robb S."/>
            <person name="Idnurm A."/>
            <person name="Muszewska A."/>
            <person name="Steczkiewicz K."/>
            <person name="Masonjones S."/>
            <person name="Liao H.L."/>
            <person name="Gajdeczka M.T."/>
            <person name="Anike F."/>
            <person name="Vuek A."/>
            <person name="Anishchenko I.M."/>
            <person name="Voigt K."/>
            <person name="de Hoog G.S."/>
            <person name="Smith M.E."/>
            <person name="Heitman J."/>
            <person name="Vilgalys R."/>
            <person name="Stajich J.E."/>
        </authorList>
    </citation>
    <scope>NUCLEOTIDE SEQUENCE [LARGE SCALE GENOMIC DNA]</scope>
    <source>
        <strain evidence="1 2">LSU 92-RS-03</strain>
    </source>
</reference>
<evidence type="ECO:0000313" key="1">
    <source>
        <dbReference type="EMBL" id="RCH88258.1"/>
    </source>
</evidence>
<comment type="caution">
    <text evidence="1">The sequence shown here is derived from an EMBL/GenBank/DDBJ whole genome shotgun (WGS) entry which is preliminary data.</text>
</comment>